<evidence type="ECO:0000256" key="2">
    <source>
        <dbReference type="ARBA" id="ARBA00023015"/>
    </source>
</evidence>
<dbReference type="Proteomes" id="UP000401717">
    <property type="component" value="Unassembled WGS sequence"/>
</dbReference>
<keyword evidence="9" id="KW-1185">Reference proteome</keyword>
<dbReference type="AlphaFoldDB" id="A0A564FY32"/>
<reference evidence="7 8" key="1">
    <citation type="submission" date="2019-06" db="EMBL/GenBank/DDBJ databases">
        <authorList>
            <person name="Rodrigo-Torres L."/>
            <person name="Arahal R. D."/>
            <person name="Lucena T."/>
        </authorList>
    </citation>
    <scope>NUCLEOTIDE SEQUENCE [LARGE SCALE GENOMIC DNA]</scope>
    <source>
        <strain evidence="7 8">SW08-7</strain>
    </source>
</reference>
<keyword evidence="1 4" id="KW-0597">Phosphoprotein</keyword>
<evidence type="ECO:0000256" key="4">
    <source>
        <dbReference type="PROSITE-ProRule" id="PRU00169"/>
    </source>
</evidence>
<dbReference type="PROSITE" id="PS50110">
    <property type="entry name" value="RESPONSE_REGULATORY"/>
    <property type="match status" value="1"/>
</dbReference>
<dbReference type="Gene3D" id="3.40.50.2300">
    <property type="match status" value="1"/>
</dbReference>
<sequence>MASEVANTPLGVLLIEDVPAQRLAMAQMLRDAAMRVIEVGAVEAATDALDADPDLHVLVVDIELQGEPLSGLTFSKAVAARWPDVVMLIVSGRGTPDADVLPQGARFVAKPFEPEPFVGAVRDLVATRAAGRLAPDGSETG</sequence>
<evidence type="ECO:0000313" key="9">
    <source>
        <dbReference type="Proteomes" id="UP001055303"/>
    </source>
</evidence>
<accession>A0A564FY32</accession>
<reference evidence="6" key="3">
    <citation type="submission" date="2021-08" db="EMBL/GenBank/DDBJ databases">
        <authorList>
            <person name="Tani A."/>
            <person name="Ola A."/>
            <person name="Ogura Y."/>
            <person name="Katsura K."/>
            <person name="Hayashi T."/>
        </authorList>
    </citation>
    <scope>NUCLEOTIDE SEQUENCE</scope>
    <source>
        <strain evidence="6">DSM 22415</strain>
    </source>
</reference>
<dbReference type="SUPFAM" id="SSF52172">
    <property type="entry name" value="CheY-like"/>
    <property type="match status" value="1"/>
</dbReference>
<feature type="modified residue" description="4-aspartylphosphate" evidence="4">
    <location>
        <position position="61"/>
    </location>
</feature>
<keyword evidence="3" id="KW-0804">Transcription</keyword>
<dbReference type="InterPro" id="IPR011006">
    <property type="entry name" value="CheY-like_superfamily"/>
</dbReference>
<evidence type="ECO:0000256" key="1">
    <source>
        <dbReference type="ARBA" id="ARBA00022553"/>
    </source>
</evidence>
<evidence type="ECO:0000259" key="5">
    <source>
        <dbReference type="PROSITE" id="PS50110"/>
    </source>
</evidence>
<dbReference type="PANTHER" id="PTHR44591">
    <property type="entry name" value="STRESS RESPONSE REGULATOR PROTEIN 1"/>
    <property type="match status" value="1"/>
</dbReference>
<protein>
    <recommendedName>
        <fullName evidence="5">Response regulatory domain-containing protein</fullName>
    </recommendedName>
</protein>
<keyword evidence="2" id="KW-0805">Transcription regulation</keyword>
<dbReference type="Proteomes" id="UP001055303">
    <property type="component" value="Unassembled WGS sequence"/>
</dbReference>
<feature type="domain" description="Response regulatory" evidence="5">
    <location>
        <begin position="11"/>
        <end position="125"/>
    </location>
</feature>
<dbReference type="EMBL" id="BPQI01000006">
    <property type="protein sequence ID" value="GJD54416.1"/>
    <property type="molecule type" value="Genomic_DNA"/>
</dbReference>
<dbReference type="RefSeq" id="WP_144764235.1">
    <property type="nucleotide sequence ID" value="NZ_BPQI01000006.1"/>
</dbReference>
<evidence type="ECO:0000313" key="7">
    <source>
        <dbReference type="EMBL" id="VUF12784.1"/>
    </source>
</evidence>
<dbReference type="SMART" id="SM00448">
    <property type="entry name" value="REC"/>
    <property type="match status" value="1"/>
</dbReference>
<evidence type="ECO:0000256" key="3">
    <source>
        <dbReference type="ARBA" id="ARBA00023163"/>
    </source>
</evidence>
<proteinExistence type="predicted"/>
<dbReference type="InterPro" id="IPR001789">
    <property type="entry name" value="Sig_transdc_resp-reg_receiver"/>
</dbReference>
<dbReference type="GO" id="GO:0000160">
    <property type="term" value="P:phosphorelay signal transduction system"/>
    <property type="evidence" value="ECO:0007669"/>
    <property type="project" value="InterPro"/>
</dbReference>
<evidence type="ECO:0000313" key="6">
    <source>
        <dbReference type="EMBL" id="GJD54416.1"/>
    </source>
</evidence>
<dbReference type="OrthoDB" id="7995163at2"/>
<dbReference type="Pfam" id="PF00072">
    <property type="entry name" value="Response_reg"/>
    <property type="match status" value="1"/>
</dbReference>
<dbReference type="InterPro" id="IPR050595">
    <property type="entry name" value="Bact_response_regulator"/>
</dbReference>
<evidence type="ECO:0000313" key="8">
    <source>
        <dbReference type="Proteomes" id="UP000401717"/>
    </source>
</evidence>
<gene>
    <name evidence="6" type="ORF">IFDJLNFL_0287</name>
    <name evidence="7" type="ORF">MTDSW087_02479</name>
</gene>
<organism evidence="7 8">
    <name type="scientific">Methylobacterium dankookense</name>
    <dbReference type="NCBI Taxonomy" id="560405"/>
    <lineage>
        <taxon>Bacteria</taxon>
        <taxon>Pseudomonadati</taxon>
        <taxon>Pseudomonadota</taxon>
        <taxon>Alphaproteobacteria</taxon>
        <taxon>Hyphomicrobiales</taxon>
        <taxon>Methylobacteriaceae</taxon>
        <taxon>Methylobacterium</taxon>
    </lineage>
</organism>
<reference evidence="6" key="2">
    <citation type="journal article" date="2021" name="Front. Microbiol.">
        <title>Comprehensive Comparative Genomics and Phenotyping of Methylobacterium Species.</title>
        <authorList>
            <person name="Alessa O."/>
            <person name="Ogura Y."/>
            <person name="Fujitani Y."/>
            <person name="Takami H."/>
            <person name="Hayashi T."/>
            <person name="Sahin N."/>
            <person name="Tani A."/>
        </authorList>
    </citation>
    <scope>NUCLEOTIDE SEQUENCE</scope>
    <source>
        <strain evidence="6">DSM 22415</strain>
    </source>
</reference>
<dbReference type="PANTHER" id="PTHR44591:SF3">
    <property type="entry name" value="RESPONSE REGULATORY DOMAIN-CONTAINING PROTEIN"/>
    <property type="match status" value="1"/>
</dbReference>
<dbReference type="EMBL" id="CABFVH010000013">
    <property type="protein sequence ID" value="VUF12784.1"/>
    <property type="molecule type" value="Genomic_DNA"/>
</dbReference>
<name>A0A564FY32_9HYPH</name>